<evidence type="ECO:0000256" key="1">
    <source>
        <dbReference type="SAM" id="MobiDB-lite"/>
    </source>
</evidence>
<evidence type="ECO:0000256" key="2">
    <source>
        <dbReference type="SAM" id="SignalP"/>
    </source>
</evidence>
<protein>
    <submittedName>
        <fullName evidence="3">DUF4148 domain-containing protein</fullName>
    </submittedName>
    <submittedName>
        <fullName evidence="4">Membrane-fusion protein</fullName>
    </submittedName>
</protein>
<keyword evidence="2" id="KW-0732">Signal</keyword>
<accession>A0A2X1GVC0</accession>
<feature type="compositionally biased region" description="Low complexity" evidence="1">
    <location>
        <begin position="73"/>
        <end position="85"/>
    </location>
</feature>
<reference evidence="4 5" key="1">
    <citation type="submission" date="2018-06" db="EMBL/GenBank/DDBJ databases">
        <authorList>
            <consortium name="Pathogen Informatics"/>
            <person name="Doyle S."/>
        </authorList>
    </citation>
    <scope>NUCLEOTIDE SEQUENCE [LARGE SCALE GENOMIC DNA]</scope>
    <source>
        <strain evidence="4 5">NCTC10661</strain>
    </source>
</reference>
<feature type="region of interest" description="Disordered" evidence="1">
    <location>
        <begin position="73"/>
        <end position="99"/>
    </location>
</feature>
<organism evidence="3 6">
    <name type="scientific">Burkholderia cepacia</name>
    <name type="common">Pseudomonas cepacia</name>
    <dbReference type="NCBI Taxonomy" id="292"/>
    <lineage>
        <taxon>Bacteria</taxon>
        <taxon>Pseudomonadati</taxon>
        <taxon>Pseudomonadota</taxon>
        <taxon>Betaproteobacteria</taxon>
        <taxon>Burkholderiales</taxon>
        <taxon>Burkholderiaceae</taxon>
        <taxon>Burkholderia</taxon>
        <taxon>Burkholderia cepacia complex</taxon>
    </lineage>
</organism>
<feature type="signal peptide" evidence="2">
    <location>
        <begin position="1"/>
        <end position="23"/>
    </location>
</feature>
<evidence type="ECO:0000313" key="4">
    <source>
        <dbReference type="EMBL" id="SPV20499.1"/>
    </source>
</evidence>
<sequence>MMKTLISSTLAALILSAPALSFAQQADHQLTRAEVKAEMARLAAVGYTPALDHNQYPVAILAAEKRVRENAVAHNAPGTAPAAATSGYGSEARTAGESGRVTTINGRDSIYRGH</sequence>
<feature type="chain" id="PRO_5042701453" evidence="2">
    <location>
        <begin position="24"/>
        <end position="114"/>
    </location>
</feature>
<evidence type="ECO:0000313" key="3">
    <source>
        <dbReference type="EMBL" id="MBH9697828.1"/>
    </source>
</evidence>
<reference evidence="3" key="2">
    <citation type="submission" date="2020-12" db="EMBL/GenBank/DDBJ databases">
        <title>Burkholderia cepacia complex in Mexico.</title>
        <authorList>
            <person name="Estrada P."/>
        </authorList>
    </citation>
    <scope>NUCLEOTIDE SEQUENCE</scope>
    <source>
        <strain evidence="3">871</strain>
    </source>
</reference>
<evidence type="ECO:0000313" key="5">
    <source>
        <dbReference type="Proteomes" id="UP000250416"/>
    </source>
</evidence>
<dbReference type="InterPro" id="IPR025421">
    <property type="entry name" value="DUF4148"/>
</dbReference>
<dbReference type="RefSeq" id="WP_021160205.1">
    <property type="nucleotide sequence ID" value="NZ_BCNU01000011.1"/>
</dbReference>
<dbReference type="AlphaFoldDB" id="A0A2X1GVC0"/>
<comment type="caution">
    <text evidence="3">The sequence shown here is derived from an EMBL/GenBank/DDBJ whole genome shotgun (WGS) entry which is preliminary data.</text>
</comment>
<gene>
    <name evidence="3" type="ORF">JAO13_15440</name>
    <name evidence="4" type="ORF">NCTC10661_03865</name>
</gene>
<dbReference type="EMBL" id="JAEDXG010000013">
    <property type="protein sequence ID" value="MBH9697828.1"/>
    <property type="molecule type" value="Genomic_DNA"/>
</dbReference>
<dbReference type="Pfam" id="PF13663">
    <property type="entry name" value="DUF4148"/>
    <property type="match status" value="1"/>
</dbReference>
<dbReference type="EMBL" id="UARD01000021">
    <property type="protein sequence ID" value="SPV20499.1"/>
    <property type="molecule type" value="Genomic_DNA"/>
</dbReference>
<name>A0A2X1GVC0_BURCE</name>
<evidence type="ECO:0000313" key="6">
    <source>
        <dbReference type="Proteomes" id="UP000645612"/>
    </source>
</evidence>
<dbReference type="Proteomes" id="UP000250416">
    <property type="component" value="Unassembled WGS sequence"/>
</dbReference>
<dbReference type="Proteomes" id="UP000645612">
    <property type="component" value="Unassembled WGS sequence"/>
</dbReference>
<proteinExistence type="predicted"/>